<protein>
    <submittedName>
        <fullName evidence="2">Uncharacterized protein</fullName>
    </submittedName>
</protein>
<evidence type="ECO:0000313" key="3">
    <source>
        <dbReference type="Proteomes" id="UP000092021"/>
    </source>
</evidence>
<keyword evidence="1" id="KW-1133">Transmembrane helix</keyword>
<comment type="caution">
    <text evidence="2">The sequence shown here is derived from an EMBL/GenBank/DDBJ whole genome shotgun (WGS) entry which is preliminary data.</text>
</comment>
<evidence type="ECO:0000313" key="2">
    <source>
        <dbReference type="EMBL" id="OAX56858.1"/>
    </source>
</evidence>
<keyword evidence="1" id="KW-0812">Transmembrane</keyword>
<accession>A0A657ITY0</accession>
<organism evidence="2 3">
    <name type="scientific">Rothia kristinae</name>
    <dbReference type="NCBI Taxonomy" id="37923"/>
    <lineage>
        <taxon>Bacteria</taxon>
        <taxon>Bacillati</taxon>
        <taxon>Actinomycetota</taxon>
        <taxon>Actinomycetes</taxon>
        <taxon>Micrococcales</taxon>
        <taxon>Micrococcaceae</taxon>
        <taxon>Rothia</taxon>
    </lineage>
</organism>
<reference evidence="2 3" key="1">
    <citation type="submission" date="2016-04" db="EMBL/GenBank/DDBJ databases">
        <title>Identification of putative biosynthetic pathways for the production of bioactive secondary metabolites by the marine actinomycete Kocuria kristinae RUTW2-3.</title>
        <authorList>
            <person name="Waterworth S.C."/>
            <person name="Walmsley T.A."/>
            <person name="Matongo T."/>
            <person name="Davies-Coleman M.T."/>
            <person name="Dorrington R.A."/>
        </authorList>
    </citation>
    <scope>NUCLEOTIDE SEQUENCE [LARGE SCALE GENOMIC DNA]</scope>
    <source>
        <strain evidence="2 3">RUTW4-5</strain>
    </source>
</reference>
<dbReference type="AlphaFoldDB" id="A0A657ITY0"/>
<keyword evidence="1" id="KW-0472">Membrane</keyword>
<gene>
    <name evidence="2" type="ORF">A5N15_09145</name>
</gene>
<dbReference type="EMBL" id="LWGZ01000811">
    <property type="protein sequence ID" value="OAX56858.1"/>
    <property type="molecule type" value="Genomic_DNA"/>
</dbReference>
<sequence length="59" mass="6840">MQTLVYFPGQPFWWDILRLGLWLVVVGGLMGLTHWFSIHRTRVVDEEIPVDEDEEGIAA</sequence>
<evidence type="ECO:0000256" key="1">
    <source>
        <dbReference type="SAM" id="Phobius"/>
    </source>
</evidence>
<feature type="transmembrane region" description="Helical" evidence="1">
    <location>
        <begin position="12"/>
        <end position="32"/>
    </location>
</feature>
<dbReference type="Proteomes" id="UP000092021">
    <property type="component" value="Unassembled WGS sequence"/>
</dbReference>
<name>A0A657ITY0_9MICC</name>
<proteinExistence type="predicted"/>